<accession>A0A6A6YTW4</accession>
<reference evidence="4" key="2">
    <citation type="submission" date="2020-04" db="EMBL/GenBank/DDBJ databases">
        <authorList>
            <consortium name="NCBI Genome Project"/>
        </authorList>
    </citation>
    <scope>NUCLEOTIDE SEQUENCE</scope>
    <source>
        <strain evidence="4">CBS 304.34</strain>
    </source>
</reference>
<gene>
    <name evidence="2 4" type="ORF">BDZ99DRAFT_414378</name>
</gene>
<dbReference type="EMBL" id="MU003698">
    <property type="protein sequence ID" value="KAF2811823.1"/>
    <property type="molecule type" value="Genomic_DNA"/>
</dbReference>
<feature type="domain" description="BTB" evidence="1">
    <location>
        <begin position="17"/>
        <end position="93"/>
    </location>
</feature>
<sequence length="163" mass="17779">MATTDPGLGMLILDSRGDVILKLGAEGECRLLVSSNALTLASPVFRAMFTGGFAESQDLSSASPREVPLPDDNEATTILFCRIIHHNHAKVPAVVDLELFAQLTVLCDKYQCAAAVRPWAMHWVTVLLPRIGEVGFEKLLLVTHGLDLPAQFTKVTELLVKDR</sequence>
<protein>
    <recommendedName>
        <fullName evidence="1">BTB domain-containing protein</fullName>
    </recommendedName>
</protein>
<evidence type="ECO:0000313" key="2">
    <source>
        <dbReference type="EMBL" id="KAF2811823.1"/>
    </source>
</evidence>
<evidence type="ECO:0000313" key="4">
    <source>
        <dbReference type="RefSeq" id="XP_033578787.1"/>
    </source>
</evidence>
<feature type="non-terminal residue" evidence="2">
    <location>
        <position position="163"/>
    </location>
</feature>
<name>A0A6A6YTW4_9PEZI</name>
<organism evidence="2">
    <name type="scientific">Mytilinidion resinicola</name>
    <dbReference type="NCBI Taxonomy" id="574789"/>
    <lineage>
        <taxon>Eukaryota</taxon>
        <taxon>Fungi</taxon>
        <taxon>Dikarya</taxon>
        <taxon>Ascomycota</taxon>
        <taxon>Pezizomycotina</taxon>
        <taxon>Dothideomycetes</taxon>
        <taxon>Pleosporomycetidae</taxon>
        <taxon>Mytilinidiales</taxon>
        <taxon>Mytilinidiaceae</taxon>
        <taxon>Mytilinidion</taxon>
    </lineage>
</organism>
<evidence type="ECO:0000313" key="3">
    <source>
        <dbReference type="Proteomes" id="UP000504636"/>
    </source>
</evidence>
<dbReference type="InterPro" id="IPR000210">
    <property type="entry name" value="BTB/POZ_dom"/>
</dbReference>
<reference evidence="4" key="3">
    <citation type="submission" date="2025-04" db="UniProtKB">
        <authorList>
            <consortium name="RefSeq"/>
        </authorList>
    </citation>
    <scope>IDENTIFICATION</scope>
    <source>
        <strain evidence="4">CBS 304.34</strain>
    </source>
</reference>
<reference evidence="2 4" key="1">
    <citation type="journal article" date="2020" name="Stud. Mycol.">
        <title>101 Dothideomycetes genomes: a test case for predicting lifestyles and emergence of pathogens.</title>
        <authorList>
            <person name="Haridas S."/>
            <person name="Albert R."/>
            <person name="Binder M."/>
            <person name="Bloem J."/>
            <person name="Labutti K."/>
            <person name="Salamov A."/>
            <person name="Andreopoulos B."/>
            <person name="Baker S."/>
            <person name="Barry K."/>
            <person name="Bills G."/>
            <person name="Bluhm B."/>
            <person name="Cannon C."/>
            <person name="Castanera R."/>
            <person name="Culley D."/>
            <person name="Daum C."/>
            <person name="Ezra D."/>
            <person name="Gonzalez J."/>
            <person name="Henrissat B."/>
            <person name="Kuo A."/>
            <person name="Liang C."/>
            <person name="Lipzen A."/>
            <person name="Lutzoni F."/>
            <person name="Magnuson J."/>
            <person name="Mondo S."/>
            <person name="Nolan M."/>
            <person name="Ohm R."/>
            <person name="Pangilinan J."/>
            <person name="Park H.-J."/>
            <person name="Ramirez L."/>
            <person name="Alfaro M."/>
            <person name="Sun H."/>
            <person name="Tritt A."/>
            <person name="Yoshinaga Y."/>
            <person name="Zwiers L.-H."/>
            <person name="Turgeon B."/>
            <person name="Goodwin S."/>
            <person name="Spatafora J."/>
            <person name="Crous P."/>
            <person name="Grigoriev I."/>
        </authorList>
    </citation>
    <scope>NUCLEOTIDE SEQUENCE</scope>
    <source>
        <strain evidence="2 4">CBS 304.34</strain>
    </source>
</reference>
<dbReference type="RefSeq" id="XP_033578787.1">
    <property type="nucleotide sequence ID" value="XM_033716730.1"/>
</dbReference>
<dbReference type="GeneID" id="54457623"/>
<evidence type="ECO:0000259" key="1">
    <source>
        <dbReference type="PROSITE" id="PS50097"/>
    </source>
</evidence>
<dbReference type="SUPFAM" id="SSF54695">
    <property type="entry name" value="POZ domain"/>
    <property type="match status" value="1"/>
</dbReference>
<proteinExistence type="predicted"/>
<dbReference type="AlphaFoldDB" id="A0A6A6YTW4"/>
<keyword evidence="3" id="KW-1185">Reference proteome</keyword>
<dbReference type="OrthoDB" id="5275938at2759"/>
<dbReference type="PROSITE" id="PS50097">
    <property type="entry name" value="BTB"/>
    <property type="match status" value="1"/>
</dbReference>
<dbReference type="Proteomes" id="UP000504636">
    <property type="component" value="Unplaced"/>
</dbReference>
<dbReference type="Gene3D" id="3.30.710.10">
    <property type="entry name" value="Potassium Channel Kv1.1, Chain A"/>
    <property type="match status" value="1"/>
</dbReference>
<dbReference type="InterPro" id="IPR011333">
    <property type="entry name" value="SKP1/BTB/POZ_sf"/>
</dbReference>